<feature type="region of interest" description="Disordered" evidence="12">
    <location>
        <begin position="2594"/>
        <end position="2621"/>
    </location>
</feature>
<evidence type="ECO:0000313" key="16">
    <source>
        <dbReference type="Proteomes" id="UP001341281"/>
    </source>
</evidence>
<sequence>MQNPRPSYAHHQLQQHLSSLLSAAAGEPPHPSDDASRAASLSNLRLSFLHPPNRPLLPALAPFLAPPLSVLLADDASYAVRRAAVSAYAALCAVLCSHEAPGGLPDGFVAWALPLLGDPSSAALVAEGLRELVATGDVAPVERFVPPLLAACRDVLEDERTSLAVLRCLLGLLMLVAAKFPHCFRPQFVDIMDLLLGWAFVPDLADADRSMIMDSFSQFQWHWLGNLQFSLGLLPKFLADMEVLVHDPNLAASHNSGRLRPLFACFSTVLQILASGVAERNNLRELVAGPLEGLAPQLLRCASVIASKLGWSERMEEASRCLVLLAEILQERFAEFYTLFVDVLAQSLEVASPAQLVAALKTNLQVLSLQKLGLRASSVGALLDFSSILSKLRLHPNHTVVANSAATYLFCLQHGLEDVVDQATASLMRELEQIKSLLEERRLSYPDIQSLSLEVNNERKSKSNSGARCWAQYSEDQLLSLMKFDLKILLATIALDTKKRNERATSLTSFISAKLDPFGTPFHDFLEMQFQVFSTLHKLSNVELSSNMPASEPLERGSEGSKTQLIIAENNFSCECKKKFVHNYSRYIVQGLNASSSMILKLEALDWVGSFENLIRGTGRGLVKFSFSYEVIGDATISNDILFAVLDCAYDREPKVRCHVALTLELLFLARLINPMNFSVVTQVLLDKLSDPDSHVKEAFLKLFSIALPITTYTFGLLSDKHCYLNSSDIANMSNHCMNWRHVLAVKQQPRKLHWQQLVSILSYLSLRLKLPLSSWVQRLVFSYRGKKDMLSGQTDISGDADGSELPKGPGVDRTTIDRIYSVNNHAAVWWGIHEAARHCINLRLRTHLGGPTQTFAALERMLLDVTSVLTPEAKEGEGRFIGPADVCLLPMRLLLDFVEALKKYAYNAYEGSFVLSPPPKASSVFFRANKRVCEEWFSRICDPMLNAGLAMHCSDAVIHYCSLRLEDLRNLAASSLRGNSHTGGATESHHAFRDRLEADVLKVLRHASLALCRCHETDALLGLQKWAVSTFYTYFEQGNQLVRGVSDCNKHFSWISGLIYQSQGQYEKAAAHYSHLLQSEEALTSMKSDGIQYIIERAIECYTSLSDWKCLESWLAELQVLRAVHAGKPYSGALTSAGNELNAIHAMSCFDEGDFHSAWGYLDLTPKSSSELTLDPKVALERSELMLLRGMLQSNSKLEGVREELDKAKLMLDEALSVVPLNGLPEAAACAAQLHCIFAFEEASGLTCQNGHNQSRSIMDSLLKVLHDPVDRMHQDCSMWLKVFKVYRNTQPSSLSTLLLCQKLASLARKQNNFMLATRLNQYLTNHPLDSSDEMDKKLLGLNIKYEGALLKHEKGNNEEALSDLWSLVRASMLSTFSCSSGIDTSHSLIARACLKLSTWMEQENSTPILNIIIPKIIKDFSDSDGIQNGTEKLLSGDFVTVSTLNNHALAQEIIGTAQKISWQLCPSMGKAWLAYASWCFTHANYSLSGTGSKLQNSLSPVLQSELSLDRYHLTDDEKSEVEEIIRSNSADKHAHHVGCDYPATAGCYDPAPEYSIASLVEQTIRLVETAAGAPGFEARDGEDPSAVLATDLTALLCKCDSAKDISPFINKLIGIWWSLRKRRVSLFGHAAHAYFQYLSHSSTELQPLYRRDALKGKTRSHTMRVMLYLLHIMLNYGVELKETLESGLSTVPLLPWQEIIPQLFARLSSHPEKIVRELLESILLKLGKFSPCSIVYPTLVDINACEGEPSEELQRISDILVKLYPNLVKDVKLAIEELGMITVLWEEQWLSTLQDLHSDVLRRINILKEEAARVAANSTLSPAEKNKINAAKYSAVMTPIVVALERRLTSTSREPKTSHEMWFHKEYNAKLKSAITTLKTPPGSPTALGEIWQPFDSIVASLGTHQRKSCILLSEIAPQLAALSTSDIPMPGFEKQILGSSDSFAGNQGTLTVSSFCKEVTILSTKTRPKKLILQGSDGQRYTYLLKGREDLRLDSRIMQLLEAINSLLYSSSDTRNRNIALRFYSVTPVSGRAGLIQWVENVSSIYNVYKSWQKRSQLAQAEAQLSSVSTSNIHNSVPPVPRPSDMFYGKIIPALKEKGIKRVVSRRDWPLDVKKKVLLELMNETPKQILWQEMWCASEGFRNFNSKVKRFSSSVAAMSMVGHMLGLGDRHLDNILMDFSNGDVVHIDYNICFDKGKRLKIPEIVPFRLTQTIESALGLTGVEGVFRVTCEEVMSVLLKNKDIILMLLEVFVWDPLIEWTRGNIQDEAGIAGEEKKGMELAVSLSLFSSRIQEIRVPLQEHKDLFLSNLPSTVSALKKFLDTLDHYEVASTMFYHAEKERSNVLQNEMSAKSVLADATSAAEKSRTSFEIHAHELAEAKSAAVDEANKLEIWVEKHAQVLKAIRDNSIVGVESCMQLNCKDKALSLISAVLESGVPLTVVPEPTKAQCSELDREVSQLISELQGGLPSALGSLSEYSLILQQVLPVNYITTSPITSWAQVLQLSVRSASQDMLSLAKMQAVEIIAKFQGEGINLVQQRYLDLLNQMESYVTCVERLARECSELMNSTGSDNEVQMKERILSAFINSVQLTSQKKDGDNTHLSHSGSLRQGEIKTPAKGDIQETTGKVLSILGIAVSQLYSDIRAKVSDLSTKAIGKAKFRTDGSGLQADAGMGLQFFERHIEKCALISGVVDEVHEVIGKTLAETSAAYAKPYPRHWASTLQSALHSSVNMIEQMTEAFLPEFIRSYVSHNSEVTEAVESISKIHASVDKALEKLVEVELERTSLTELEQNYSVKVGRITEQQIALEAAAARGREHLSWEEAEELASQEEICRAQLEQLHETWSQKDKRISSLLKLEGSVMNSLLSSKQYFSSLVDRDHESELHFRQSNALLSILTKPFADLESLDRMLSSRDLFPSHKDRPISSVRDALSFSSSLSDVVWPLAGTLKDHAFFVWELGLLDSILDSCMQEISSSVDHGINANQLYTNLKKKLAIHVEKQVFGYITERIAPLLTLSLDEEISALLQLSKGIRESDQPKRDSAAVGRVVLMLEEYCNAHETARAAQTTVSLMKRQLNELTEALRKIILEIVQVEWLHDLSSPHVQNVKVLSQNILGDDKFISLVLNLSRSKLLDKIQSSVSLITRSIEFLQACQNISISAEGQLERAMGWACAGPNTSSAGGSTAKGSGIPPEFHTHLLKRRKLLRVVQEEASDLVKLCTSILEFEASRDGLYFIPEDEASEKSADKGRAWQQSFLNLLTRLDAAYHSFTCAEQEWKLGQLKLETAGKSLFSANNQVSVVSVKAKSALVNLQDALVAMYEHACEASALLSGFKHVSQDRTALTSECGSLLEEVLAIADGLHDVYTVGKEAVAVHNSLMTNLSKACHYFSLFANAMLFPLEACLSADVSIMSEAISKERENNNASMPLIHGKALYQSYSIKVREACKNIESLVGPLTENVKELHSMVIKLGHLSSLHSGSLHKALELPGERESVRSQDIPSGDPDLLQNDSSIEKDRSSSGSMECGSPDLEINTGISLQDGCWISPPENSYTSSSGCTTGLTKICSYDNLEKIDALMDDKAEIAGPAGTGQETRDSSNDQSTSNNVTLTHASNIQENETHLVEGRIESEDNSAAAFKQVRGQECENSDPKFYADSAARVTRGKNPFALSILKQVEHKLYGRDIDGTRSLNISEQVDYLLKQATSIDNLCNMYEGWTPWI</sequence>
<dbReference type="GO" id="GO:0000184">
    <property type="term" value="P:nuclear-transcribed mRNA catabolic process, nonsense-mediated decay"/>
    <property type="evidence" value="ECO:0007669"/>
    <property type="project" value="UniProtKB-KW"/>
</dbReference>
<dbReference type="PROSITE" id="PS00916">
    <property type="entry name" value="PI3_4_KINASE_2"/>
    <property type="match status" value="1"/>
</dbReference>
<dbReference type="SMART" id="SM01345">
    <property type="entry name" value="Rapamycin_bind"/>
    <property type="match status" value="1"/>
</dbReference>
<gene>
    <name evidence="15" type="ORF">U9M48_010495</name>
</gene>
<dbReference type="InterPro" id="IPR036940">
    <property type="entry name" value="PI3/4_kinase_cat_sf"/>
</dbReference>
<dbReference type="SUPFAM" id="SSF56112">
    <property type="entry name" value="Protein kinase-like (PK-like)"/>
    <property type="match status" value="1"/>
</dbReference>
<dbReference type="InterPro" id="IPR011009">
    <property type="entry name" value="Kinase-like_dom_sf"/>
</dbReference>
<keyword evidence="11" id="KW-0175">Coiled coil</keyword>
<dbReference type="InterPro" id="IPR031559">
    <property type="entry name" value="SMG1"/>
</dbReference>
<evidence type="ECO:0000256" key="12">
    <source>
        <dbReference type="SAM" id="MobiDB-lite"/>
    </source>
</evidence>
<feature type="domain" description="PI3K/PI4K catalytic" evidence="13">
    <location>
        <begin position="1958"/>
        <end position="2302"/>
    </location>
</feature>
<dbReference type="Pfam" id="PF00454">
    <property type="entry name" value="PI3_PI4_kinase"/>
    <property type="match status" value="1"/>
</dbReference>
<evidence type="ECO:0000256" key="4">
    <source>
        <dbReference type="ARBA" id="ARBA00022679"/>
    </source>
</evidence>
<dbReference type="PANTHER" id="PTHR11139">
    <property type="entry name" value="ATAXIA TELANGIECTASIA MUTATED ATM -RELATED"/>
    <property type="match status" value="1"/>
</dbReference>
<dbReference type="InterPro" id="IPR039414">
    <property type="entry name" value="SMG1_PIKKc"/>
</dbReference>
<dbReference type="PROSITE" id="PS50290">
    <property type="entry name" value="PI3_4_KINASE_3"/>
    <property type="match status" value="1"/>
</dbReference>
<dbReference type="CDD" id="cd22265">
    <property type="entry name" value="UDM1_RNF168"/>
    <property type="match status" value="1"/>
</dbReference>
<keyword evidence="5" id="KW-0547">Nucleotide-binding</keyword>
<evidence type="ECO:0000256" key="11">
    <source>
        <dbReference type="SAM" id="Coils"/>
    </source>
</evidence>
<dbReference type="GO" id="GO:0006281">
    <property type="term" value="P:DNA repair"/>
    <property type="evidence" value="ECO:0007669"/>
    <property type="project" value="TreeGrafter"/>
</dbReference>
<comment type="catalytic activity">
    <reaction evidence="9">
        <text>L-threonyl-[protein] + ATP = O-phospho-L-threonyl-[protein] + ADP + H(+)</text>
        <dbReference type="Rhea" id="RHEA:46608"/>
        <dbReference type="Rhea" id="RHEA-COMP:11060"/>
        <dbReference type="Rhea" id="RHEA-COMP:11605"/>
        <dbReference type="ChEBI" id="CHEBI:15378"/>
        <dbReference type="ChEBI" id="CHEBI:30013"/>
        <dbReference type="ChEBI" id="CHEBI:30616"/>
        <dbReference type="ChEBI" id="CHEBI:61977"/>
        <dbReference type="ChEBI" id="CHEBI:456216"/>
        <dbReference type="EC" id="2.7.11.1"/>
    </reaction>
</comment>
<dbReference type="InterPro" id="IPR016024">
    <property type="entry name" value="ARM-type_fold"/>
</dbReference>
<dbReference type="GO" id="GO:0000723">
    <property type="term" value="P:telomere maintenance"/>
    <property type="evidence" value="ECO:0007669"/>
    <property type="project" value="TreeGrafter"/>
</dbReference>
<keyword evidence="4" id="KW-0808">Transferase</keyword>
<dbReference type="PROSITE" id="PS51190">
    <property type="entry name" value="FATC"/>
    <property type="match status" value="1"/>
</dbReference>
<keyword evidence="7" id="KW-0067">ATP-binding</keyword>
<dbReference type="InterPro" id="IPR000403">
    <property type="entry name" value="PI3/4_kinase_cat_dom"/>
</dbReference>
<evidence type="ECO:0000256" key="2">
    <source>
        <dbReference type="ARBA" id="ARBA00012513"/>
    </source>
</evidence>
<evidence type="ECO:0000256" key="7">
    <source>
        <dbReference type="ARBA" id="ARBA00022840"/>
    </source>
</evidence>
<feature type="region of interest" description="Disordered" evidence="12">
    <location>
        <begin position="3488"/>
        <end position="3530"/>
    </location>
</feature>
<reference evidence="15 16" key="1">
    <citation type="submission" date="2024-02" db="EMBL/GenBank/DDBJ databases">
        <title>High-quality chromosome-scale genome assembly of Pensacola bahiagrass (Paspalum notatum Flugge var. saurae).</title>
        <authorList>
            <person name="Vega J.M."/>
            <person name="Podio M."/>
            <person name="Orjuela J."/>
            <person name="Siena L.A."/>
            <person name="Pessino S.C."/>
            <person name="Combes M.C."/>
            <person name="Mariac C."/>
            <person name="Albertini E."/>
            <person name="Pupilli F."/>
            <person name="Ortiz J.P.A."/>
            <person name="Leblanc O."/>
        </authorList>
    </citation>
    <scope>NUCLEOTIDE SEQUENCE [LARGE SCALE GENOMIC DNA]</scope>
    <source>
        <strain evidence="15">R1</strain>
        <tissue evidence="15">Leaf</tissue>
    </source>
</reference>
<evidence type="ECO:0000256" key="6">
    <source>
        <dbReference type="ARBA" id="ARBA00022777"/>
    </source>
</evidence>
<evidence type="ECO:0000256" key="9">
    <source>
        <dbReference type="ARBA" id="ARBA00047899"/>
    </source>
</evidence>
<feature type="coiled-coil region" evidence="11">
    <location>
        <begin position="3063"/>
        <end position="3090"/>
    </location>
</feature>
<dbReference type="GO" id="GO:0005524">
    <property type="term" value="F:ATP binding"/>
    <property type="evidence" value="ECO:0007669"/>
    <property type="project" value="UniProtKB-KW"/>
</dbReference>
<evidence type="ECO:0000256" key="10">
    <source>
        <dbReference type="ARBA" id="ARBA00048679"/>
    </source>
</evidence>
<evidence type="ECO:0000256" key="5">
    <source>
        <dbReference type="ARBA" id="ARBA00022741"/>
    </source>
</evidence>
<evidence type="ECO:0000313" key="15">
    <source>
        <dbReference type="EMBL" id="WVZ60481.1"/>
    </source>
</evidence>
<dbReference type="InterPro" id="IPR003152">
    <property type="entry name" value="FATC_dom"/>
</dbReference>
<dbReference type="SUPFAM" id="SSF48371">
    <property type="entry name" value="ARM repeat"/>
    <property type="match status" value="1"/>
</dbReference>
<dbReference type="Gene3D" id="3.30.1010.10">
    <property type="entry name" value="Phosphatidylinositol 3-kinase Catalytic Subunit, Chain A, domain 4"/>
    <property type="match status" value="1"/>
</dbReference>
<dbReference type="Proteomes" id="UP001341281">
    <property type="component" value="Chromosome 02"/>
</dbReference>
<dbReference type="GO" id="GO:0005634">
    <property type="term" value="C:nucleus"/>
    <property type="evidence" value="ECO:0007669"/>
    <property type="project" value="UniProtKB-SubCell"/>
</dbReference>
<keyword evidence="16" id="KW-1185">Reference proteome</keyword>
<evidence type="ECO:0000256" key="3">
    <source>
        <dbReference type="ARBA" id="ARBA00022527"/>
    </source>
</evidence>
<proteinExistence type="inferred from homology"/>
<feature type="domain" description="FATC" evidence="14">
    <location>
        <begin position="3687"/>
        <end position="3719"/>
    </location>
</feature>
<dbReference type="SMART" id="SM00146">
    <property type="entry name" value="PI3Kc"/>
    <property type="match status" value="1"/>
</dbReference>
<protein>
    <recommendedName>
        <fullName evidence="2">non-specific serine/threonine protein kinase</fullName>
        <ecNumber evidence="2">2.7.11.1</ecNumber>
    </recommendedName>
</protein>
<evidence type="ECO:0000259" key="14">
    <source>
        <dbReference type="PROSITE" id="PS51190"/>
    </source>
</evidence>
<evidence type="ECO:0000256" key="1">
    <source>
        <dbReference type="ARBA" id="ARBA00011031"/>
    </source>
</evidence>
<dbReference type="Pfam" id="PF02260">
    <property type="entry name" value="FATC"/>
    <property type="match status" value="1"/>
</dbReference>
<dbReference type="CDD" id="cd05170">
    <property type="entry name" value="PIKKc_SMG1"/>
    <property type="match status" value="1"/>
</dbReference>
<dbReference type="InterPro" id="IPR018936">
    <property type="entry name" value="PI3/4_kinase_CS"/>
</dbReference>
<dbReference type="FunFam" id="3.30.1010.10:FF:000029">
    <property type="entry name" value="Serine/threonine-protein kinase SMG1"/>
    <property type="match status" value="1"/>
</dbReference>
<dbReference type="EMBL" id="CP144746">
    <property type="protein sequence ID" value="WVZ60480.1"/>
    <property type="molecule type" value="Genomic_DNA"/>
</dbReference>
<name>A0AAQ3STQ7_PASNO</name>
<dbReference type="FunFam" id="1.10.1070.11:FF:000023">
    <property type="entry name" value="serine/threonine-protein kinase SMG1 isoform X1"/>
    <property type="match status" value="1"/>
</dbReference>
<evidence type="ECO:0000259" key="13">
    <source>
        <dbReference type="PROSITE" id="PS50290"/>
    </source>
</evidence>
<comment type="similarity">
    <text evidence="1">Belongs to the PI3/PI4-kinase family.</text>
</comment>
<dbReference type="Gene3D" id="1.10.1070.11">
    <property type="entry name" value="Phosphatidylinositol 3-/4-kinase, catalytic domain"/>
    <property type="match status" value="1"/>
</dbReference>
<dbReference type="Pfam" id="PF15785">
    <property type="entry name" value="SMG1"/>
    <property type="match status" value="1"/>
</dbReference>
<keyword evidence="6" id="KW-0418">Kinase</keyword>
<feature type="region of interest" description="Disordered" evidence="12">
    <location>
        <begin position="3584"/>
        <end position="3605"/>
    </location>
</feature>
<dbReference type="EC" id="2.7.11.1" evidence="2"/>
<dbReference type="GO" id="GO:0004674">
    <property type="term" value="F:protein serine/threonine kinase activity"/>
    <property type="evidence" value="ECO:0007669"/>
    <property type="project" value="UniProtKB-KW"/>
</dbReference>
<dbReference type="PANTHER" id="PTHR11139:SF71">
    <property type="entry name" value="SERINE_THREONINE-PROTEIN KINASE SMG1"/>
    <property type="match status" value="1"/>
</dbReference>
<dbReference type="InterPro" id="IPR050517">
    <property type="entry name" value="DDR_Repair_Kinase"/>
</dbReference>
<keyword evidence="3" id="KW-0723">Serine/threonine-protein kinase</keyword>
<accession>A0AAQ3STQ7</accession>
<organism evidence="15 16">
    <name type="scientific">Paspalum notatum var. saurae</name>
    <dbReference type="NCBI Taxonomy" id="547442"/>
    <lineage>
        <taxon>Eukaryota</taxon>
        <taxon>Viridiplantae</taxon>
        <taxon>Streptophyta</taxon>
        <taxon>Embryophyta</taxon>
        <taxon>Tracheophyta</taxon>
        <taxon>Spermatophyta</taxon>
        <taxon>Magnoliopsida</taxon>
        <taxon>Liliopsida</taxon>
        <taxon>Poales</taxon>
        <taxon>Poaceae</taxon>
        <taxon>PACMAD clade</taxon>
        <taxon>Panicoideae</taxon>
        <taxon>Andropogonodae</taxon>
        <taxon>Paspaleae</taxon>
        <taxon>Paspalinae</taxon>
        <taxon>Paspalum</taxon>
    </lineage>
</organism>
<comment type="catalytic activity">
    <reaction evidence="10">
        <text>L-seryl-[protein] + ATP = O-phospho-L-seryl-[protein] + ADP + H(+)</text>
        <dbReference type="Rhea" id="RHEA:17989"/>
        <dbReference type="Rhea" id="RHEA-COMP:9863"/>
        <dbReference type="Rhea" id="RHEA-COMP:11604"/>
        <dbReference type="ChEBI" id="CHEBI:15378"/>
        <dbReference type="ChEBI" id="CHEBI:29999"/>
        <dbReference type="ChEBI" id="CHEBI:30616"/>
        <dbReference type="ChEBI" id="CHEBI:83421"/>
        <dbReference type="ChEBI" id="CHEBI:456216"/>
        <dbReference type="EC" id="2.7.11.1"/>
    </reaction>
</comment>
<dbReference type="SMART" id="SM01343">
    <property type="entry name" value="FATC"/>
    <property type="match status" value="1"/>
</dbReference>
<dbReference type="EMBL" id="CP144746">
    <property type="protein sequence ID" value="WVZ60481.1"/>
    <property type="molecule type" value="Genomic_DNA"/>
</dbReference>
<keyword evidence="8" id="KW-0866">Nonsense-mediated mRNA decay</keyword>
<dbReference type="GO" id="GO:0000077">
    <property type="term" value="P:DNA damage checkpoint signaling"/>
    <property type="evidence" value="ECO:0007669"/>
    <property type="project" value="TreeGrafter"/>
</dbReference>
<dbReference type="GO" id="GO:0005694">
    <property type="term" value="C:chromosome"/>
    <property type="evidence" value="ECO:0007669"/>
    <property type="project" value="TreeGrafter"/>
</dbReference>
<evidence type="ECO:0000256" key="8">
    <source>
        <dbReference type="ARBA" id="ARBA00023161"/>
    </source>
</evidence>